<dbReference type="PANTHER" id="PTHR12149">
    <property type="entry name" value="FRUCTOSAMINE 3 KINASE-RELATED PROTEIN"/>
    <property type="match status" value="1"/>
</dbReference>
<dbReference type="RefSeq" id="WP_218563082.1">
    <property type="nucleotide sequence ID" value="NZ_CP076643.1"/>
</dbReference>
<evidence type="ECO:0000256" key="1">
    <source>
        <dbReference type="PIRNR" id="PIRNR006221"/>
    </source>
</evidence>
<accession>A0A975YPE5</accession>
<keyword evidence="1 2" id="KW-0418">Kinase</keyword>
<comment type="similarity">
    <text evidence="1">Belongs to the fructosamine kinase family.</text>
</comment>
<gene>
    <name evidence="2" type="ORF">KNV97_10755</name>
</gene>
<sequence>MWQAIAQQLSDTLMFQYDITEKTRLDGGDINECYMISDGRERYFVKLNQRDYLPQYELEAENLRILRESNTVFVPELVMVGASKTHAFIILNYLATKPLDDAAHSYQFGQQLARLHQWGDQKEYGFDVDNFIGNIVQPNQWTKKWNHFFAEQRIGWQLQLLREKGIELVNIEEFVDLVTQRLASHHPRPSLLHGDLWNGNVANSAFGPVCFDPSCYWGDRECDLAMTELFGGFHNDFYHGYYSVMPQEAGYEQRRDIYNLYHLLNHTNHFGGQFLEQADQQIKRILSF</sequence>
<dbReference type="EMBL" id="CP076643">
    <property type="protein sequence ID" value="QXO18708.1"/>
    <property type="molecule type" value="Genomic_DNA"/>
</dbReference>
<dbReference type="AlphaFoldDB" id="A0A975YPE5"/>
<keyword evidence="1" id="KW-0808">Transferase</keyword>
<dbReference type="PANTHER" id="PTHR12149:SF8">
    <property type="entry name" value="PROTEIN-RIBULOSAMINE 3-KINASE"/>
    <property type="match status" value="1"/>
</dbReference>
<dbReference type="Proteomes" id="UP000694232">
    <property type="component" value="Chromosome 1"/>
</dbReference>
<reference evidence="2" key="1">
    <citation type="submission" date="2021-06" db="EMBL/GenBank/DDBJ databases">
        <title>Vibrio nov. sp., novel gut bacterium isolated from Yellow Sea oyster.</title>
        <authorList>
            <person name="Muhammad N."/>
            <person name="Nguyen T.H."/>
            <person name="Lee Y.-J."/>
            <person name="Ko J."/>
            <person name="Kim S.-G."/>
        </authorList>
    </citation>
    <scope>NUCLEOTIDE SEQUENCE</scope>
    <source>
        <strain evidence="2">OG9-811</strain>
    </source>
</reference>
<evidence type="ECO:0000313" key="2">
    <source>
        <dbReference type="EMBL" id="QXO18708.1"/>
    </source>
</evidence>
<dbReference type="PIRSF" id="PIRSF006221">
    <property type="entry name" value="Ketosamine-3-kinase"/>
    <property type="match status" value="1"/>
</dbReference>
<name>A0A975YPE5_9VIBR</name>
<dbReference type="KEGG" id="vos:KNV97_10755"/>
<organism evidence="2 3">
    <name type="scientific">Vibrio ostreae</name>
    <dbReference type="NCBI Taxonomy" id="2841925"/>
    <lineage>
        <taxon>Bacteria</taxon>
        <taxon>Pseudomonadati</taxon>
        <taxon>Pseudomonadota</taxon>
        <taxon>Gammaproteobacteria</taxon>
        <taxon>Vibrionales</taxon>
        <taxon>Vibrionaceae</taxon>
        <taxon>Vibrio</taxon>
    </lineage>
</organism>
<dbReference type="GO" id="GO:0016301">
    <property type="term" value="F:kinase activity"/>
    <property type="evidence" value="ECO:0007669"/>
    <property type="project" value="UniProtKB-KW"/>
</dbReference>
<evidence type="ECO:0000313" key="3">
    <source>
        <dbReference type="Proteomes" id="UP000694232"/>
    </source>
</evidence>
<protein>
    <submittedName>
        <fullName evidence="2">Fructosamine kinase family protein</fullName>
    </submittedName>
</protein>
<dbReference type="Pfam" id="PF03881">
    <property type="entry name" value="Fructosamin_kin"/>
    <property type="match status" value="1"/>
</dbReference>
<proteinExistence type="inferred from homology"/>
<keyword evidence="3" id="KW-1185">Reference proteome</keyword>
<dbReference type="InterPro" id="IPR016477">
    <property type="entry name" value="Fructo-/Ketosamine-3-kinase"/>
</dbReference>